<keyword evidence="3" id="KW-1185">Reference proteome</keyword>
<comment type="caution">
    <text evidence="2">The sequence shown here is derived from an EMBL/GenBank/DDBJ whole genome shotgun (WGS) entry which is preliminary data.</text>
</comment>
<accession>A0A1R3JH99</accession>
<dbReference type="GO" id="GO:0010073">
    <property type="term" value="P:meristem maintenance"/>
    <property type="evidence" value="ECO:0007669"/>
    <property type="project" value="InterPro"/>
</dbReference>
<evidence type="ECO:0000259" key="1">
    <source>
        <dbReference type="Pfam" id="PF10536"/>
    </source>
</evidence>
<evidence type="ECO:0000313" key="3">
    <source>
        <dbReference type="Proteomes" id="UP000188268"/>
    </source>
</evidence>
<reference evidence="2 3" key="1">
    <citation type="submission" date="2013-09" db="EMBL/GenBank/DDBJ databases">
        <title>Corchorus capsularis genome sequencing.</title>
        <authorList>
            <person name="Alam M."/>
            <person name="Haque M.S."/>
            <person name="Islam M.S."/>
            <person name="Emdad E.M."/>
            <person name="Islam M.M."/>
            <person name="Ahmed B."/>
            <person name="Halim A."/>
            <person name="Hossen Q.M.M."/>
            <person name="Hossain M.Z."/>
            <person name="Ahmed R."/>
            <person name="Khan M.M."/>
            <person name="Islam R."/>
            <person name="Rashid M.M."/>
            <person name="Khan S.A."/>
            <person name="Rahman M.S."/>
            <person name="Alam M."/>
        </authorList>
    </citation>
    <scope>NUCLEOTIDE SEQUENCE [LARGE SCALE GENOMIC DNA]</scope>
    <source>
        <strain evidence="3">cv. CVL-1</strain>
        <tissue evidence="2">Whole seedling</tissue>
    </source>
</reference>
<dbReference type="InterPro" id="IPR019557">
    <property type="entry name" value="AminoTfrase-like_pln_mobile"/>
</dbReference>
<protein>
    <recommendedName>
        <fullName evidence="1">Aminotransferase-like plant mobile domain-containing protein</fullName>
    </recommendedName>
</protein>
<dbReference type="OrthoDB" id="1258364at2759"/>
<name>A0A1R3JH99_COCAP</name>
<sequence>MLSLEEFSHDSAILPALMSYWNRCFNFFRLPCGPMSVTLMDVAAIAGLLVDGFEVSSVMESTREEESIDYNITPKCTGFIPFISQSAGLGVSDKPDEEEATTVLLWGNLFLRTLYRSLYSITTPSDTAPFGTPCGHMWILQIWAWMYFPDPDISPSPLASSKSLLSYGALYASHPMLGFIQWVPVPPATSRNRCCHQHLTTFKRKDLEDGHEEMFNAREDAVFKMPPLLPNCSPFGWYKFLYTISTMPIGD</sequence>
<dbReference type="Gramene" id="OMO94190">
    <property type="protein sequence ID" value="OMO94190"/>
    <property type="gene ID" value="CCACVL1_06122"/>
</dbReference>
<dbReference type="EMBL" id="AWWV01007925">
    <property type="protein sequence ID" value="OMO94190.1"/>
    <property type="molecule type" value="Genomic_DNA"/>
</dbReference>
<dbReference type="Proteomes" id="UP000188268">
    <property type="component" value="Unassembled WGS sequence"/>
</dbReference>
<dbReference type="PANTHER" id="PTHR46033:SF1">
    <property type="entry name" value="PROTEIN MAIN-LIKE 2"/>
    <property type="match status" value="1"/>
</dbReference>
<dbReference type="AlphaFoldDB" id="A0A1R3JH99"/>
<evidence type="ECO:0000313" key="2">
    <source>
        <dbReference type="EMBL" id="OMO94190.1"/>
    </source>
</evidence>
<feature type="domain" description="Aminotransferase-like plant mobile" evidence="1">
    <location>
        <begin position="6"/>
        <end position="67"/>
    </location>
</feature>
<dbReference type="Pfam" id="PF10536">
    <property type="entry name" value="PMD"/>
    <property type="match status" value="1"/>
</dbReference>
<proteinExistence type="predicted"/>
<dbReference type="STRING" id="210143.A0A1R3JH99"/>
<dbReference type="InterPro" id="IPR044824">
    <property type="entry name" value="MAIN-like"/>
</dbReference>
<gene>
    <name evidence="2" type="ORF">CCACVL1_06122</name>
</gene>
<organism evidence="2 3">
    <name type="scientific">Corchorus capsularis</name>
    <name type="common">Jute</name>
    <dbReference type="NCBI Taxonomy" id="210143"/>
    <lineage>
        <taxon>Eukaryota</taxon>
        <taxon>Viridiplantae</taxon>
        <taxon>Streptophyta</taxon>
        <taxon>Embryophyta</taxon>
        <taxon>Tracheophyta</taxon>
        <taxon>Spermatophyta</taxon>
        <taxon>Magnoliopsida</taxon>
        <taxon>eudicotyledons</taxon>
        <taxon>Gunneridae</taxon>
        <taxon>Pentapetalae</taxon>
        <taxon>rosids</taxon>
        <taxon>malvids</taxon>
        <taxon>Malvales</taxon>
        <taxon>Malvaceae</taxon>
        <taxon>Grewioideae</taxon>
        <taxon>Apeibeae</taxon>
        <taxon>Corchorus</taxon>
    </lineage>
</organism>
<dbReference type="PANTHER" id="PTHR46033">
    <property type="entry name" value="PROTEIN MAIN-LIKE 2"/>
    <property type="match status" value="1"/>
</dbReference>